<dbReference type="HOGENOM" id="CLU_232699_0_0_1"/>
<feature type="compositionally biased region" description="Basic and acidic residues" evidence="3">
    <location>
        <begin position="1860"/>
        <end position="1870"/>
    </location>
</feature>
<evidence type="ECO:0000313" key="5">
    <source>
        <dbReference type="EMBL" id="EDV44547.2"/>
    </source>
</evidence>
<feature type="region of interest" description="Disordered" evidence="3">
    <location>
        <begin position="1860"/>
        <end position="2148"/>
    </location>
</feature>
<dbReference type="InParanoid" id="B3MQC1"/>
<feature type="compositionally biased region" description="Polar residues" evidence="3">
    <location>
        <begin position="1530"/>
        <end position="1554"/>
    </location>
</feature>
<reference evidence="5 6" key="1">
    <citation type="journal article" date="2007" name="Nature">
        <title>Evolution of genes and genomes on the Drosophila phylogeny.</title>
        <authorList>
            <consortium name="Drosophila 12 Genomes Consortium"/>
            <person name="Clark A.G."/>
            <person name="Eisen M.B."/>
            <person name="Smith D.R."/>
            <person name="Bergman C.M."/>
            <person name="Oliver B."/>
            <person name="Markow T.A."/>
            <person name="Kaufman T.C."/>
            <person name="Kellis M."/>
            <person name="Gelbart W."/>
            <person name="Iyer V.N."/>
            <person name="Pollard D.A."/>
            <person name="Sackton T.B."/>
            <person name="Larracuente A.M."/>
            <person name="Singh N.D."/>
            <person name="Abad J.P."/>
            <person name="Abt D.N."/>
            <person name="Adryan B."/>
            <person name="Aguade M."/>
            <person name="Akashi H."/>
            <person name="Anderson W.W."/>
            <person name="Aquadro C.F."/>
            <person name="Ardell D.H."/>
            <person name="Arguello R."/>
            <person name="Artieri C.G."/>
            <person name="Barbash D.A."/>
            <person name="Barker D."/>
            <person name="Barsanti P."/>
            <person name="Batterham P."/>
            <person name="Batzoglou S."/>
            <person name="Begun D."/>
            <person name="Bhutkar A."/>
            <person name="Blanco E."/>
            <person name="Bosak S.A."/>
            <person name="Bradley R.K."/>
            <person name="Brand A.D."/>
            <person name="Brent M.R."/>
            <person name="Brooks A.N."/>
            <person name="Brown R.H."/>
            <person name="Butlin R.K."/>
            <person name="Caggese C."/>
            <person name="Calvi B.R."/>
            <person name="Bernardo de Carvalho A."/>
            <person name="Caspi A."/>
            <person name="Castrezana S."/>
            <person name="Celniker S.E."/>
            <person name="Chang J.L."/>
            <person name="Chapple C."/>
            <person name="Chatterji S."/>
            <person name="Chinwalla A."/>
            <person name="Civetta A."/>
            <person name="Clifton S.W."/>
            <person name="Comeron J.M."/>
            <person name="Costello J.C."/>
            <person name="Coyne J.A."/>
            <person name="Daub J."/>
            <person name="David R.G."/>
            <person name="Delcher A.L."/>
            <person name="Delehaunty K."/>
            <person name="Do C.B."/>
            <person name="Ebling H."/>
            <person name="Edwards K."/>
            <person name="Eickbush T."/>
            <person name="Evans J.D."/>
            <person name="Filipski A."/>
            <person name="Findeiss S."/>
            <person name="Freyhult E."/>
            <person name="Fulton L."/>
            <person name="Fulton R."/>
            <person name="Garcia A.C."/>
            <person name="Gardiner A."/>
            <person name="Garfield D.A."/>
            <person name="Garvin B.E."/>
            <person name="Gibson G."/>
            <person name="Gilbert D."/>
            <person name="Gnerre S."/>
            <person name="Godfrey J."/>
            <person name="Good R."/>
            <person name="Gotea V."/>
            <person name="Gravely B."/>
            <person name="Greenberg A.J."/>
            <person name="Griffiths-Jones S."/>
            <person name="Gross S."/>
            <person name="Guigo R."/>
            <person name="Gustafson E.A."/>
            <person name="Haerty W."/>
            <person name="Hahn M.W."/>
            <person name="Halligan D.L."/>
            <person name="Halpern A.L."/>
            <person name="Halter G.M."/>
            <person name="Han M.V."/>
            <person name="Heger A."/>
            <person name="Hillier L."/>
            <person name="Hinrichs A.S."/>
            <person name="Holmes I."/>
            <person name="Hoskins R.A."/>
            <person name="Hubisz M.J."/>
            <person name="Hultmark D."/>
            <person name="Huntley M.A."/>
            <person name="Jaffe D.B."/>
            <person name="Jagadeeshan S."/>
            <person name="Jeck W.R."/>
            <person name="Johnson J."/>
            <person name="Jones C.D."/>
            <person name="Jordan W.C."/>
            <person name="Karpen G.H."/>
            <person name="Kataoka E."/>
            <person name="Keightley P.D."/>
            <person name="Kheradpour P."/>
            <person name="Kirkness E.F."/>
            <person name="Koerich L.B."/>
            <person name="Kristiansen K."/>
            <person name="Kudrna D."/>
            <person name="Kulathinal R.J."/>
            <person name="Kumar S."/>
            <person name="Kwok R."/>
            <person name="Lander E."/>
            <person name="Langley C.H."/>
            <person name="Lapoint R."/>
            <person name="Lazzaro B.P."/>
            <person name="Lee S.J."/>
            <person name="Levesque L."/>
            <person name="Li R."/>
            <person name="Lin C.F."/>
            <person name="Lin M.F."/>
            <person name="Lindblad-Toh K."/>
            <person name="Llopart A."/>
            <person name="Long M."/>
            <person name="Low L."/>
            <person name="Lozovsky E."/>
            <person name="Lu J."/>
            <person name="Luo M."/>
            <person name="Machado C.A."/>
            <person name="Makalowski W."/>
            <person name="Marzo M."/>
            <person name="Matsuda M."/>
            <person name="Matzkin L."/>
            <person name="McAllister B."/>
            <person name="McBride C.S."/>
            <person name="McKernan B."/>
            <person name="McKernan K."/>
            <person name="Mendez-Lago M."/>
            <person name="Minx P."/>
            <person name="Mollenhauer M.U."/>
            <person name="Montooth K."/>
            <person name="Mount S.M."/>
            <person name="Mu X."/>
            <person name="Myers E."/>
            <person name="Negre B."/>
            <person name="Newfeld S."/>
            <person name="Nielsen R."/>
            <person name="Noor M.A."/>
            <person name="O'Grady P."/>
            <person name="Pachter L."/>
            <person name="Papaceit M."/>
            <person name="Parisi M.J."/>
            <person name="Parisi M."/>
            <person name="Parts L."/>
            <person name="Pedersen J.S."/>
            <person name="Pesole G."/>
            <person name="Phillippy A.M."/>
            <person name="Ponting C.P."/>
            <person name="Pop M."/>
            <person name="Porcelli D."/>
            <person name="Powell J.R."/>
            <person name="Prohaska S."/>
            <person name="Pruitt K."/>
            <person name="Puig M."/>
            <person name="Quesneville H."/>
            <person name="Ram K.R."/>
            <person name="Rand D."/>
            <person name="Rasmussen M.D."/>
            <person name="Reed L.K."/>
            <person name="Reenan R."/>
            <person name="Reily A."/>
            <person name="Remington K.A."/>
            <person name="Rieger T.T."/>
            <person name="Ritchie M.G."/>
            <person name="Robin C."/>
            <person name="Rogers Y.H."/>
            <person name="Rohde C."/>
            <person name="Rozas J."/>
            <person name="Rubenfield M.J."/>
            <person name="Ruiz A."/>
            <person name="Russo S."/>
            <person name="Salzberg S.L."/>
            <person name="Sanchez-Gracia A."/>
            <person name="Saranga D.J."/>
            <person name="Sato H."/>
            <person name="Schaeffer S.W."/>
            <person name="Schatz M.C."/>
            <person name="Schlenke T."/>
            <person name="Schwartz R."/>
            <person name="Segarra C."/>
            <person name="Singh R.S."/>
            <person name="Sirot L."/>
            <person name="Sirota M."/>
            <person name="Sisneros N.B."/>
            <person name="Smith C.D."/>
            <person name="Smith T.F."/>
            <person name="Spieth J."/>
            <person name="Stage D.E."/>
            <person name="Stark A."/>
            <person name="Stephan W."/>
            <person name="Strausberg R.L."/>
            <person name="Strempel S."/>
            <person name="Sturgill D."/>
            <person name="Sutton G."/>
            <person name="Sutton G.G."/>
            <person name="Tao W."/>
            <person name="Teichmann S."/>
            <person name="Tobari Y.N."/>
            <person name="Tomimura Y."/>
            <person name="Tsolas J.M."/>
            <person name="Valente V.L."/>
            <person name="Venter E."/>
            <person name="Venter J.C."/>
            <person name="Vicario S."/>
            <person name="Vieira F.G."/>
            <person name="Vilella A.J."/>
            <person name="Villasante A."/>
            <person name="Walenz B."/>
            <person name="Wang J."/>
            <person name="Wasserman M."/>
            <person name="Watts T."/>
            <person name="Wilson D."/>
            <person name="Wilson R.K."/>
            <person name="Wing R.A."/>
            <person name="Wolfner M.F."/>
            <person name="Wong A."/>
            <person name="Wong G.K."/>
            <person name="Wu C.I."/>
            <person name="Wu G."/>
            <person name="Yamamoto D."/>
            <person name="Yang H.P."/>
            <person name="Yang S.P."/>
            <person name="Yorke J.A."/>
            <person name="Yoshida K."/>
            <person name="Zdobnov E."/>
            <person name="Zhang P."/>
            <person name="Zhang Y."/>
            <person name="Zimin A.V."/>
            <person name="Baldwin J."/>
            <person name="Abdouelleil A."/>
            <person name="Abdulkadir J."/>
            <person name="Abebe A."/>
            <person name="Abera B."/>
            <person name="Abreu J."/>
            <person name="Acer S.C."/>
            <person name="Aftuck L."/>
            <person name="Alexander A."/>
            <person name="An P."/>
            <person name="Anderson E."/>
            <person name="Anderson S."/>
            <person name="Arachi H."/>
            <person name="Azer M."/>
            <person name="Bachantsang P."/>
            <person name="Barry A."/>
            <person name="Bayul T."/>
            <person name="Berlin A."/>
            <person name="Bessette D."/>
            <person name="Bloom T."/>
            <person name="Blye J."/>
            <person name="Boguslavskiy L."/>
            <person name="Bonnet C."/>
            <person name="Boukhgalter B."/>
            <person name="Bourzgui I."/>
            <person name="Brown A."/>
            <person name="Cahill P."/>
            <person name="Channer S."/>
            <person name="Cheshatsang Y."/>
            <person name="Chuda L."/>
            <person name="Citroen M."/>
            <person name="Collymore A."/>
            <person name="Cooke P."/>
            <person name="Costello M."/>
            <person name="D'Aco K."/>
            <person name="Daza R."/>
            <person name="De Haan G."/>
            <person name="DeGray S."/>
            <person name="DeMaso C."/>
            <person name="Dhargay N."/>
            <person name="Dooley K."/>
            <person name="Dooley E."/>
            <person name="Doricent M."/>
            <person name="Dorje P."/>
            <person name="Dorjee K."/>
            <person name="Dupes A."/>
            <person name="Elong R."/>
            <person name="Falk J."/>
            <person name="Farina A."/>
            <person name="Faro S."/>
            <person name="Ferguson D."/>
            <person name="Fisher S."/>
            <person name="Foley C.D."/>
            <person name="Franke A."/>
            <person name="Friedrich D."/>
            <person name="Gadbois L."/>
            <person name="Gearin G."/>
            <person name="Gearin C.R."/>
            <person name="Giannoukos G."/>
            <person name="Goode T."/>
            <person name="Graham J."/>
            <person name="Grandbois E."/>
            <person name="Grewal S."/>
            <person name="Gyaltsen K."/>
            <person name="Hafez N."/>
            <person name="Hagos B."/>
            <person name="Hall J."/>
            <person name="Henson C."/>
            <person name="Hollinger A."/>
            <person name="Honan T."/>
            <person name="Huard M.D."/>
            <person name="Hughes L."/>
            <person name="Hurhula B."/>
            <person name="Husby M.E."/>
            <person name="Kamat A."/>
            <person name="Kanga B."/>
            <person name="Kashin S."/>
            <person name="Khazanovich D."/>
            <person name="Kisner P."/>
            <person name="Lance K."/>
            <person name="Lara M."/>
            <person name="Lee W."/>
            <person name="Lennon N."/>
            <person name="Letendre F."/>
            <person name="LeVine R."/>
            <person name="Lipovsky A."/>
            <person name="Liu X."/>
            <person name="Liu J."/>
            <person name="Liu S."/>
            <person name="Lokyitsang T."/>
            <person name="Lokyitsang Y."/>
            <person name="Lubonja R."/>
            <person name="Lui A."/>
            <person name="MacDonald P."/>
            <person name="Magnisalis V."/>
            <person name="Maru K."/>
            <person name="Matthews C."/>
            <person name="McCusker W."/>
            <person name="McDonough S."/>
            <person name="Mehta T."/>
            <person name="Meldrim J."/>
            <person name="Meneus L."/>
            <person name="Mihai O."/>
            <person name="Mihalev A."/>
            <person name="Mihova T."/>
            <person name="Mittelman R."/>
            <person name="Mlenga V."/>
            <person name="Montmayeur A."/>
            <person name="Mulrain L."/>
            <person name="Navidi A."/>
            <person name="Naylor J."/>
            <person name="Negash T."/>
            <person name="Nguyen T."/>
            <person name="Nguyen N."/>
            <person name="Nicol R."/>
            <person name="Norbu C."/>
            <person name="Norbu N."/>
            <person name="Novod N."/>
            <person name="O'Neill B."/>
            <person name="Osman S."/>
            <person name="Markiewicz E."/>
            <person name="Oyono O.L."/>
            <person name="Patti C."/>
            <person name="Phunkhang P."/>
            <person name="Pierre F."/>
            <person name="Priest M."/>
            <person name="Raghuraman S."/>
            <person name="Rege F."/>
            <person name="Reyes R."/>
            <person name="Rise C."/>
            <person name="Rogov P."/>
            <person name="Ross K."/>
            <person name="Ryan E."/>
            <person name="Settipalli S."/>
            <person name="Shea T."/>
            <person name="Sherpa N."/>
            <person name="Shi L."/>
            <person name="Shih D."/>
            <person name="Sparrow T."/>
            <person name="Spaulding J."/>
            <person name="Stalker J."/>
            <person name="Stange-Thomann N."/>
            <person name="Stavropoulos S."/>
            <person name="Stone C."/>
            <person name="Strader C."/>
            <person name="Tesfaye S."/>
            <person name="Thomson T."/>
            <person name="Thoulutsang Y."/>
            <person name="Thoulutsang D."/>
            <person name="Topham K."/>
            <person name="Topping I."/>
            <person name="Tsamla T."/>
            <person name="Vassiliev H."/>
            <person name="Vo A."/>
            <person name="Wangchuk T."/>
            <person name="Wangdi T."/>
            <person name="Weiand M."/>
            <person name="Wilkinson J."/>
            <person name="Wilson A."/>
            <person name="Yadav S."/>
            <person name="Young G."/>
            <person name="Yu Q."/>
            <person name="Zembek L."/>
            <person name="Zhong D."/>
            <person name="Zimmer A."/>
            <person name="Zwirko Z."/>
            <person name="Jaffe D.B."/>
            <person name="Alvarez P."/>
            <person name="Brockman W."/>
            <person name="Butler J."/>
            <person name="Chin C."/>
            <person name="Gnerre S."/>
            <person name="Grabherr M."/>
            <person name="Kleber M."/>
            <person name="Mauceli E."/>
            <person name="MacCallum I."/>
        </authorList>
    </citation>
    <scope>NUCLEOTIDE SEQUENCE [LARGE SCALE GENOMIC DNA]</scope>
    <source>
        <strain evidence="6">Tucson 14024-0371.13</strain>
    </source>
</reference>
<evidence type="ECO:0000313" key="6">
    <source>
        <dbReference type="Proteomes" id="UP000007801"/>
    </source>
</evidence>
<feature type="region of interest" description="Disordered" evidence="3">
    <location>
        <begin position="1160"/>
        <end position="1269"/>
    </location>
</feature>
<dbReference type="STRING" id="7217.B3MQC1"/>
<feature type="compositionally biased region" description="Polar residues" evidence="3">
    <location>
        <begin position="1160"/>
        <end position="1171"/>
    </location>
</feature>
<feature type="region of interest" description="Disordered" evidence="3">
    <location>
        <begin position="1428"/>
        <end position="1593"/>
    </location>
</feature>
<evidence type="ECO:0000256" key="3">
    <source>
        <dbReference type="SAM" id="MobiDB-lite"/>
    </source>
</evidence>
<feature type="compositionally biased region" description="Basic and acidic residues" evidence="3">
    <location>
        <begin position="1941"/>
        <end position="1980"/>
    </location>
</feature>
<dbReference type="PANTHER" id="PTHR21583:SF8">
    <property type="entry name" value="PROTEIN ELYS"/>
    <property type="match status" value="1"/>
</dbReference>
<feature type="region of interest" description="Disordered" evidence="3">
    <location>
        <begin position="1803"/>
        <end position="1828"/>
    </location>
</feature>
<dbReference type="Pfam" id="PF13934">
    <property type="entry name" value="ELYS"/>
    <property type="match status" value="1"/>
</dbReference>
<comment type="subcellular location">
    <subcellularLocation>
        <location evidence="1">Nucleus</location>
    </subcellularLocation>
</comment>
<dbReference type="InterPro" id="IPR052620">
    <property type="entry name" value="ELYS/MEL-28_NucAsmblyFactor"/>
</dbReference>
<dbReference type="EMBL" id="CH902621">
    <property type="protein sequence ID" value="EDV44547.2"/>
    <property type="molecule type" value="Genomic_DNA"/>
</dbReference>
<dbReference type="InterPro" id="IPR036322">
    <property type="entry name" value="WD40_repeat_dom_sf"/>
</dbReference>
<dbReference type="KEGG" id="dan:6503126"/>
<dbReference type="GO" id="GO:0005643">
    <property type="term" value="C:nuclear pore"/>
    <property type="evidence" value="ECO:0007669"/>
    <property type="project" value="EnsemblMetazoa"/>
</dbReference>
<dbReference type="PANTHER" id="PTHR21583">
    <property type="entry name" value="ELYS PROTEIN"/>
    <property type="match status" value="1"/>
</dbReference>
<feature type="region of interest" description="Disordered" evidence="3">
    <location>
        <begin position="1281"/>
        <end position="1328"/>
    </location>
</feature>
<organism evidence="5 6">
    <name type="scientific">Drosophila ananassae</name>
    <name type="common">Fruit fly</name>
    <dbReference type="NCBI Taxonomy" id="7217"/>
    <lineage>
        <taxon>Eukaryota</taxon>
        <taxon>Metazoa</taxon>
        <taxon>Ecdysozoa</taxon>
        <taxon>Arthropoda</taxon>
        <taxon>Hexapoda</taxon>
        <taxon>Insecta</taxon>
        <taxon>Pterygota</taxon>
        <taxon>Neoptera</taxon>
        <taxon>Endopterygota</taxon>
        <taxon>Diptera</taxon>
        <taxon>Brachycera</taxon>
        <taxon>Muscomorpha</taxon>
        <taxon>Ephydroidea</taxon>
        <taxon>Drosophilidae</taxon>
        <taxon>Drosophila</taxon>
        <taxon>Sophophora</taxon>
    </lineage>
</organism>
<feature type="region of interest" description="Disordered" evidence="3">
    <location>
        <begin position="1079"/>
        <end position="1103"/>
    </location>
</feature>
<feature type="domain" description="ELYS-like" evidence="4">
    <location>
        <begin position="703"/>
        <end position="905"/>
    </location>
</feature>
<dbReference type="InterPro" id="IPR025151">
    <property type="entry name" value="ELYS_dom"/>
</dbReference>
<feature type="compositionally biased region" description="Polar residues" evidence="3">
    <location>
        <begin position="2009"/>
        <end position="2021"/>
    </location>
</feature>
<feature type="compositionally biased region" description="Polar residues" evidence="3">
    <location>
        <begin position="1706"/>
        <end position="1717"/>
    </location>
</feature>
<feature type="compositionally biased region" description="Basic and acidic residues" evidence="3">
    <location>
        <begin position="1431"/>
        <end position="1440"/>
    </location>
</feature>
<name>B3MQC1_DROAN</name>
<sequence length="2148" mass="239854">MQWHEVELDGIRTAAFPERAVPGIGQEAVEHLGGYLRGGKWAWVTSKYSSEATMLVCSSTTGECVARHTFWSEERPGQEEVRCSIQTVEELFPGEVDKPSLLAICLEIWSDGSRRPHQCPAARTQLVIYSVSLDQVLRRFDLDSLYCSSLAFLDKQLCLGTHLSRFDGCLAVASEEGLVLLLDLNCSHMLETRNRCILDSEADPCAEIFRFPCVSSVTRIDSLLAECRSRDAHLAVEVDVARIGIRCLTSISFAPGFAAGLEDGTILIYDLVDFHLTTQLRAPSDSDVSVERICCVLPPDDPKPCFYVCAMYLSPARLSLQLHSVSYMRSYVNQSGEGFRFRNFQSSMLRNKQVFDTGKCSIIGCTTASTFSFAGDNGTLLAIISWHSDVERRNKLVLFDINQWYKDEMPPGVRAREVPHYLAGYVLSGLPKGLALQLRSNTIMHFISLHRFDEHFYPESLTFDCSLLTSTGCRYYAQDGVQHRFLNALRWERATLFLNPQPYHEHIVRLRLMPQFSELHPDATVSKAAMYEEILSVALEHKCVALLNDCARSWLDGSFLCNTLDSTQLSLSTLTNWIVRRAGLIKAHCSELCQGIFDYGGYSLDERDSREYQALTSQLRELLRLQTYILEQGRRNLPPSIQAECEVNRRALQTVLIYQRVLYWFIEQGLLPEGQQMGSTDQQEPLLVRLRRSYADLRKNKRKLYIDVLGMRSGMTEAYPPDTLQSLLYLMLNPDTQTDRKYAIVLYFLMDLVAPRQWVRFQGAFQISEQVVMSVRSFWFLDHGEFDECVKELYDSATPITGYEEWQSKLLLETLLAAGASEAAMRVVSQPPGPVDVWLHLRVLLANDSIPEAFHMARLYDDEGGYPLLERFFQHCIDHRRFKVLAELCLREPEERLVYRLLRQCRSRQAECVQLILLLQKSKFIEAVSFMDDVAAERQRDDDSSSTIISAYRSTMAPVAQNIAGTYFRIRGKLDSMNKLPGRNLGNPEPFSCQLVKQNASGEVGGIFQSSALSAHWATRYDDLASGLPTSEHPAPLSGTNGVCKGHSNIPFLRRAQYGLSELPRRRHVVKPVLHQVAEKRQREQEDLQREERHRRDEVTMQPKKRRRLLGEQLVEDMRGHVKSLLGMAPVRKQLGEEESNGERGSVCDLLQPPSYLQSRQNVNRQGSSSPPAVLKPRPAIKSLGGTPLQATSTRLSGTKRFRFMPPIPLRLDGSMEVEGEEPVDEDTESKDGVPETEEEETDEIIMAIESRSDPQATENSESEDEFMSPMASANVSLANQSGVAAEGSPRVMGPPRGPQPRSSLLQGRNGNGNGSESSGFGSFATVQASQTSSHSQFVPTICSSKMYETHSQMHLFSGGIASSTSGVKISERTTICGDMESTDLIPETTAASLTAASSEWPMPQARHPGQQLQMMDTTLGMSTYDVTSLEPREPEREPVEEQSQEEVLKLEDSATGQTQQEEQPAEQSQDEERPSTEANYQLPFMASSEAPVQEPLYSPTYSLSSEESSELSSYIDPMRPTQEDIDNPLYTTETGSIASYHPSDTNDSENSSPRAPLGDAGDGSLYRANSLETVDDLDTTKGSVEEAEEDYEDDCVIALDGTEVRGYVARPQQPTACSSAELFAFKDECQEEAVPGSCPSLSLGATANSDSVVADTIVLDSDSESRKDREQDNKPQSTPMDMDVDVDVVVQVSVPVPVAEEPASSNDSVATVSFSEAKQPPAEIDVEMVVEAEENREVGEEQQPDEEGAEEVQKEDAMMAEEEAEKQVLLPEDVPPHVDVQVESVPEIQEEESVIAVEEEEVQAVPVPEEEELQAVPVPQDEEKTKVQEEHTQIITESVEEIHKEEEMVVEEEELKLVLEPEDEDKKEVLEEEGESEIQKQDEDIKEYEDAVSEDDDLVLVVEDDEESSGGKHEMTLEVIQEEDTQSDCMVVDPSPPDHTTVREKEQKNEEQSAEESPKQLAKEETTPRPRSTQEEDSKQSFTSEEGDRTPALPTATRTLRSRRSTSIPTDSPVVQTPPVSTRKLRLRSSDAPVSTPRRRTLQHKHLLEVIDESSQDTTNLPRTRSRSRLSIDSDAPAPGSNTTTRSKRATSLLPDVQNTTPRLRRGNSEPPSPAITTTPVQKRRTVTIPEEQRGGGGRSGSKGAGT</sequence>
<keyword evidence="6" id="KW-1185">Reference proteome</keyword>
<feature type="region of interest" description="Disordered" evidence="3">
    <location>
        <begin position="1659"/>
        <end position="1685"/>
    </location>
</feature>
<feature type="compositionally biased region" description="Low complexity" evidence="3">
    <location>
        <begin position="1495"/>
        <end position="1515"/>
    </location>
</feature>
<gene>
    <name evidence="5" type="primary">Dana\GF20418</name>
    <name evidence="5" type="synonym">dana_GLEANR_2824</name>
    <name evidence="5" type="ORF">GF20418</name>
</gene>
<dbReference type="GO" id="GO:0031490">
    <property type="term" value="F:chromatin DNA binding"/>
    <property type="evidence" value="ECO:0007669"/>
    <property type="project" value="EnsemblMetazoa"/>
</dbReference>
<dbReference type="Proteomes" id="UP000007801">
    <property type="component" value="Unassembled WGS sequence"/>
</dbReference>
<accession>B3MQC1</accession>
<feature type="compositionally biased region" description="Basic and acidic residues" evidence="3">
    <location>
        <begin position="1079"/>
        <end position="1099"/>
    </location>
</feature>
<feature type="compositionally biased region" description="Acidic residues" evidence="3">
    <location>
        <begin position="1885"/>
        <end position="1909"/>
    </location>
</feature>
<evidence type="ECO:0000256" key="1">
    <source>
        <dbReference type="ARBA" id="ARBA00004123"/>
    </source>
</evidence>
<evidence type="ECO:0000259" key="4">
    <source>
        <dbReference type="Pfam" id="PF13934"/>
    </source>
</evidence>
<feature type="region of interest" description="Disordered" evidence="3">
    <location>
        <begin position="1698"/>
        <end position="1777"/>
    </location>
</feature>
<dbReference type="FunCoup" id="B3MQC1">
    <property type="interactions" value="130"/>
</dbReference>
<dbReference type="CTD" id="32971"/>
<feature type="compositionally biased region" description="Polar residues" evidence="3">
    <location>
        <begin position="1455"/>
        <end position="1468"/>
    </location>
</feature>
<evidence type="ECO:0000256" key="2">
    <source>
        <dbReference type="ARBA" id="ARBA00023242"/>
    </source>
</evidence>
<dbReference type="SUPFAM" id="SSF50978">
    <property type="entry name" value="WD40 repeat-like"/>
    <property type="match status" value="1"/>
</dbReference>
<feature type="compositionally biased region" description="Gly residues" evidence="3">
    <location>
        <begin position="2136"/>
        <end position="2148"/>
    </location>
</feature>
<feature type="compositionally biased region" description="Acidic residues" evidence="3">
    <location>
        <begin position="1803"/>
        <end position="1814"/>
    </location>
</feature>
<dbReference type="eggNOG" id="ENOG502QU0D">
    <property type="taxonomic scope" value="Eukaryota"/>
</dbReference>
<protein>
    <recommendedName>
        <fullName evidence="4">ELYS-like domain-containing protein</fullName>
    </recommendedName>
</protein>
<feature type="compositionally biased region" description="Acidic residues" evidence="3">
    <location>
        <begin position="1216"/>
        <end position="1244"/>
    </location>
</feature>
<dbReference type="GeneID" id="6503126"/>
<feature type="compositionally biased region" description="Basic and acidic residues" evidence="3">
    <location>
        <begin position="1664"/>
        <end position="1674"/>
    </location>
</feature>
<keyword evidence="2" id="KW-0539">Nucleus</keyword>
<feature type="compositionally biased region" description="Acidic residues" evidence="3">
    <location>
        <begin position="1741"/>
        <end position="1751"/>
    </location>
</feature>
<proteinExistence type="predicted"/>
<dbReference type="OrthoDB" id="6513151at2759"/>